<dbReference type="RefSeq" id="WP_069990507.1">
    <property type="nucleotide sequence ID" value="NZ_LJGV01000021.1"/>
</dbReference>
<name>A0A1E7KDH3_9ACTN</name>
<protein>
    <recommendedName>
        <fullName evidence="3">DUF1918 domain-containing protein</fullName>
    </recommendedName>
</protein>
<gene>
    <name evidence="1" type="ORF">AN217_01355</name>
</gene>
<sequence>MKRVERGDYVVDEATRQRMPPEPAWVGRVQTVLDAGQVRLVTPHGAEWTARVENLTEAEASQRAAYDAAVPHRVGARR</sequence>
<reference evidence="1 2" key="1">
    <citation type="journal article" date="2016" name="Front. Microbiol.">
        <title>Comparative Genomics Analysis of Streptomyces Species Reveals Their Adaptation to the Marine Environment and Their Diversity at the Genomic Level.</title>
        <authorList>
            <person name="Tian X."/>
            <person name="Zhang Z."/>
            <person name="Yang T."/>
            <person name="Chen M."/>
            <person name="Li J."/>
            <person name="Chen F."/>
            <person name="Yang J."/>
            <person name="Li W."/>
            <person name="Zhang B."/>
            <person name="Zhang Z."/>
            <person name="Wu J."/>
            <person name="Zhang C."/>
            <person name="Long L."/>
            <person name="Xiao J."/>
        </authorList>
    </citation>
    <scope>NUCLEOTIDE SEQUENCE [LARGE SCALE GENOMIC DNA]</scope>
    <source>
        <strain evidence="1 2">SCSIO M10379</strain>
    </source>
</reference>
<dbReference type="AlphaFoldDB" id="A0A1E7KDH3"/>
<dbReference type="PATRIC" id="fig|943816.4.peg.5355"/>
<organism evidence="1 2">
    <name type="scientific">Streptomyces qinglanensis</name>
    <dbReference type="NCBI Taxonomy" id="943816"/>
    <lineage>
        <taxon>Bacteria</taxon>
        <taxon>Bacillati</taxon>
        <taxon>Actinomycetota</taxon>
        <taxon>Actinomycetes</taxon>
        <taxon>Kitasatosporales</taxon>
        <taxon>Streptomycetaceae</taxon>
        <taxon>Streptomyces</taxon>
    </lineage>
</organism>
<dbReference type="EMBL" id="LJGV01000021">
    <property type="protein sequence ID" value="OEV01966.1"/>
    <property type="molecule type" value="Genomic_DNA"/>
</dbReference>
<evidence type="ECO:0000313" key="1">
    <source>
        <dbReference type="EMBL" id="OEV01966.1"/>
    </source>
</evidence>
<evidence type="ECO:0008006" key="3">
    <source>
        <dbReference type="Google" id="ProtNLM"/>
    </source>
</evidence>
<comment type="caution">
    <text evidence="1">The sequence shown here is derived from an EMBL/GenBank/DDBJ whole genome shotgun (WGS) entry which is preliminary data.</text>
</comment>
<evidence type="ECO:0000313" key="2">
    <source>
        <dbReference type="Proteomes" id="UP000175829"/>
    </source>
</evidence>
<dbReference type="Proteomes" id="UP000175829">
    <property type="component" value="Unassembled WGS sequence"/>
</dbReference>
<proteinExistence type="predicted"/>
<accession>A0A1E7KDH3</accession>